<dbReference type="Gramene" id="rna41783">
    <property type="protein sequence ID" value="RHN47217.1"/>
    <property type="gene ID" value="gene41783"/>
</dbReference>
<comment type="caution">
    <text evidence="1">The sequence shown here is derived from an EMBL/GenBank/DDBJ whole genome shotgun (WGS) entry which is preliminary data.</text>
</comment>
<dbReference type="AlphaFoldDB" id="A0A396H8B2"/>
<sequence length="48" mass="5253">MCWVMRCSAVFLVSGFCRLLVFAAEFLGAILWVQTTLAVFSCAAAVLH</sequence>
<proteinExistence type="predicted"/>
<evidence type="ECO:0000313" key="1">
    <source>
        <dbReference type="EMBL" id="RHN47217.1"/>
    </source>
</evidence>
<name>A0A396H8B2_MEDTR</name>
<protein>
    <submittedName>
        <fullName evidence="1">Uncharacterized protein</fullName>
    </submittedName>
</protein>
<reference evidence="2" key="1">
    <citation type="journal article" date="2018" name="Nat. Plants">
        <title>Whole-genome landscape of Medicago truncatula symbiotic genes.</title>
        <authorList>
            <person name="Pecrix Y."/>
            <person name="Staton S.E."/>
            <person name="Sallet E."/>
            <person name="Lelandais-Briere C."/>
            <person name="Moreau S."/>
            <person name="Carrere S."/>
            <person name="Blein T."/>
            <person name="Jardinaud M.F."/>
            <person name="Latrasse D."/>
            <person name="Zouine M."/>
            <person name="Zahm M."/>
            <person name="Kreplak J."/>
            <person name="Mayjonade B."/>
            <person name="Satge C."/>
            <person name="Perez M."/>
            <person name="Cauet S."/>
            <person name="Marande W."/>
            <person name="Chantry-Darmon C."/>
            <person name="Lopez-Roques C."/>
            <person name="Bouchez O."/>
            <person name="Berard A."/>
            <person name="Debelle F."/>
            <person name="Munos S."/>
            <person name="Bendahmane A."/>
            <person name="Berges H."/>
            <person name="Niebel A."/>
            <person name="Buitink J."/>
            <person name="Frugier F."/>
            <person name="Benhamed M."/>
            <person name="Crespi M."/>
            <person name="Gouzy J."/>
            <person name="Gamas P."/>
        </authorList>
    </citation>
    <scope>NUCLEOTIDE SEQUENCE [LARGE SCALE GENOMIC DNA]</scope>
    <source>
        <strain evidence="2">cv. Jemalong A17</strain>
    </source>
</reference>
<accession>A0A396H8B2</accession>
<evidence type="ECO:0000313" key="2">
    <source>
        <dbReference type="Proteomes" id="UP000265566"/>
    </source>
</evidence>
<organism evidence="1 2">
    <name type="scientific">Medicago truncatula</name>
    <name type="common">Barrel medic</name>
    <name type="synonym">Medicago tribuloides</name>
    <dbReference type="NCBI Taxonomy" id="3880"/>
    <lineage>
        <taxon>Eukaryota</taxon>
        <taxon>Viridiplantae</taxon>
        <taxon>Streptophyta</taxon>
        <taxon>Embryophyta</taxon>
        <taxon>Tracheophyta</taxon>
        <taxon>Spermatophyta</taxon>
        <taxon>Magnoliopsida</taxon>
        <taxon>eudicotyledons</taxon>
        <taxon>Gunneridae</taxon>
        <taxon>Pentapetalae</taxon>
        <taxon>rosids</taxon>
        <taxon>fabids</taxon>
        <taxon>Fabales</taxon>
        <taxon>Fabaceae</taxon>
        <taxon>Papilionoideae</taxon>
        <taxon>50 kb inversion clade</taxon>
        <taxon>NPAAA clade</taxon>
        <taxon>Hologalegina</taxon>
        <taxon>IRL clade</taxon>
        <taxon>Trifolieae</taxon>
        <taxon>Medicago</taxon>
    </lineage>
</organism>
<dbReference type="Proteomes" id="UP000265566">
    <property type="component" value="Chromosome 7"/>
</dbReference>
<dbReference type="EMBL" id="PSQE01000007">
    <property type="protein sequence ID" value="RHN47217.1"/>
    <property type="molecule type" value="Genomic_DNA"/>
</dbReference>
<gene>
    <name evidence="1" type="ORF">MtrunA17_Chr7g0250521</name>
</gene>